<comment type="caution">
    <text evidence="1">The sequence shown here is derived from an EMBL/GenBank/DDBJ whole genome shotgun (WGS) entry which is preliminary data.</text>
</comment>
<reference evidence="1 2" key="1">
    <citation type="submission" date="2021-02" db="EMBL/GenBank/DDBJ databases">
        <title>Leishmania (Mundinia) orientalis Genome sequencing and assembly.</title>
        <authorList>
            <person name="Almutairi H."/>
            <person name="Gatherer D."/>
        </authorList>
    </citation>
    <scope>NUCLEOTIDE SEQUENCE [LARGE SCALE GENOMIC DNA]</scope>
    <source>
        <strain evidence="1">LSCM4</strain>
    </source>
</reference>
<gene>
    <name evidence="1" type="ORF">LSCM4_01900</name>
</gene>
<dbReference type="EMBL" id="JAFHLR010000022">
    <property type="protein sequence ID" value="KAG5479308.1"/>
    <property type="molecule type" value="Genomic_DNA"/>
</dbReference>
<evidence type="ECO:0000313" key="2">
    <source>
        <dbReference type="Proteomes" id="UP000674143"/>
    </source>
</evidence>
<proteinExistence type="predicted"/>
<sequence>MTDHALLTGTVSNAFEQPASARVEAGEVTSARSYYHLTRSYSMPGIAGSKVLPEPLPSEARRTMQRAIECLSRPPRLLAEQALADAAESLQVPVPVRPSGTPLMLPLFSLEEGTHRHVTAGAHSSLRAVTLNDSALVSELAVSERKAKPVLRPPARNARAWPEAEMIASSFRANHACVEQLPGSGRGVLPARRLQNRHVSKSRMPPKPKGADSSATLWSEAALEADVLAFFGSQDAAMSLTANLSLRADHKAPVSKDSSLTVVDTAQSSLCGLSTSDCIFSAEATVTDKSSVSGVLRSQVIDPQAVLSFHRDGARRQREVPKAVSDARFR</sequence>
<organism evidence="1 2">
    <name type="scientific">Leishmania orientalis</name>
    <dbReference type="NCBI Taxonomy" id="2249476"/>
    <lineage>
        <taxon>Eukaryota</taxon>
        <taxon>Discoba</taxon>
        <taxon>Euglenozoa</taxon>
        <taxon>Kinetoplastea</taxon>
        <taxon>Metakinetoplastina</taxon>
        <taxon>Trypanosomatida</taxon>
        <taxon>Trypanosomatidae</taxon>
        <taxon>Leishmaniinae</taxon>
        <taxon>Leishmania</taxon>
    </lineage>
</organism>
<evidence type="ECO:0000313" key="1">
    <source>
        <dbReference type="EMBL" id="KAG5479308.1"/>
    </source>
</evidence>
<dbReference type="AlphaFoldDB" id="A0A836HMG2"/>
<dbReference type="Proteomes" id="UP000674143">
    <property type="component" value="Chromosome 22"/>
</dbReference>
<dbReference type="KEGG" id="loi:92357876"/>
<dbReference type="GeneID" id="92357876"/>
<accession>A0A836HMG2</accession>
<keyword evidence="2" id="KW-1185">Reference proteome</keyword>
<dbReference type="RefSeq" id="XP_067063401.1">
    <property type="nucleotide sequence ID" value="XM_067203942.1"/>
</dbReference>
<name>A0A836HMG2_9TRYP</name>
<protein>
    <submittedName>
        <fullName evidence="1">Uncharacterized protein</fullName>
    </submittedName>
</protein>